<dbReference type="Proteomes" id="UP000265140">
    <property type="component" value="Chromosome 18"/>
</dbReference>
<dbReference type="Bgee" id="ENSELUG00000020004">
    <property type="expression patterns" value="Expressed in liver and 12 other cell types or tissues"/>
</dbReference>
<evidence type="ECO:0000313" key="2">
    <source>
        <dbReference type="Ensembl" id="ENSELUP00000020841.3"/>
    </source>
</evidence>
<reference evidence="2" key="4">
    <citation type="submission" date="2025-09" db="UniProtKB">
        <authorList>
            <consortium name="Ensembl"/>
        </authorList>
    </citation>
    <scope>IDENTIFICATION</scope>
</reference>
<feature type="transmembrane region" description="Helical" evidence="1">
    <location>
        <begin position="59"/>
        <end position="80"/>
    </location>
</feature>
<accession>A0A3P8YW91</accession>
<keyword evidence="1" id="KW-1133">Transmembrane helix</keyword>
<sequence>MSKSSLVITELKKKSTKSKTLVAFLQLCHQAKGLSLTTTTSMSSLVLFLRQVSREVPGWLLWLGIFLPVTLLIIQIMVYLNWRLTQVTGKAWCDSQNH</sequence>
<reference evidence="3" key="1">
    <citation type="journal article" date="2014" name="PLoS ONE">
        <title>The genome and linkage map of the northern pike (Esox lucius): conserved synteny revealed between the salmonid sister group and the Neoteleostei.</title>
        <authorList>
            <person name="Rondeau E.B."/>
            <person name="Minkley D.R."/>
            <person name="Leong J.S."/>
            <person name="Messmer A.M."/>
            <person name="Jantzen J.R."/>
            <person name="von Schalburg K.R."/>
            <person name="Lemon C."/>
            <person name="Bird N.H."/>
            <person name="Koop B.F."/>
        </authorList>
    </citation>
    <scope>NUCLEOTIDE SEQUENCE</scope>
</reference>
<reference evidence="2" key="3">
    <citation type="submission" date="2025-08" db="UniProtKB">
        <authorList>
            <consortium name="Ensembl"/>
        </authorList>
    </citation>
    <scope>IDENTIFICATION</scope>
</reference>
<keyword evidence="1" id="KW-0472">Membrane</keyword>
<protein>
    <submittedName>
        <fullName evidence="2">Uncharacterized protein</fullName>
    </submittedName>
</protein>
<dbReference type="InParanoid" id="A0A3P8YW91"/>
<name>A0A3P8YW91_ESOLU</name>
<dbReference type="Ensembl" id="ENSELUT00000031372.3">
    <property type="protein sequence ID" value="ENSELUP00000020841.3"/>
    <property type="gene ID" value="ENSELUG00000020004.3"/>
</dbReference>
<reference evidence="2" key="2">
    <citation type="submission" date="2020-02" db="EMBL/GenBank/DDBJ databases">
        <title>Esox lucius (northern pike) genome, fEsoLuc1, primary haplotype.</title>
        <authorList>
            <person name="Myers G."/>
            <person name="Karagic N."/>
            <person name="Meyer A."/>
            <person name="Pippel M."/>
            <person name="Reichard M."/>
            <person name="Winkler S."/>
            <person name="Tracey A."/>
            <person name="Sims Y."/>
            <person name="Howe K."/>
            <person name="Rhie A."/>
            <person name="Formenti G."/>
            <person name="Durbin R."/>
            <person name="Fedrigo O."/>
            <person name="Jarvis E.D."/>
        </authorList>
    </citation>
    <scope>NUCLEOTIDE SEQUENCE [LARGE SCALE GENOMIC DNA]</scope>
</reference>
<dbReference type="AlphaFoldDB" id="A0A3P8YW91"/>
<organism evidence="2 3">
    <name type="scientific">Esox lucius</name>
    <name type="common">Northern pike</name>
    <dbReference type="NCBI Taxonomy" id="8010"/>
    <lineage>
        <taxon>Eukaryota</taxon>
        <taxon>Metazoa</taxon>
        <taxon>Chordata</taxon>
        <taxon>Craniata</taxon>
        <taxon>Vertebrata</taxon>
        <taxon>Euteleostomi</taxon>
        <taxon>Actinopterygii</taxon>
        <taxon>Neopterygii</taxon>
        <taxon>Teleostei</taxon>
        <taxon>Protacanthopterygii</taxon>
        <taxon>Esociformes</taxon>
        <taxon>Esocidae</taxon>
        <taxon>Esox</taxon>
    </lineage>
</organism>
<dbReference type="GeneTree" id="ENSGT00970000197328"/>
<evidence type="ECO:0000256" key="1">
    <source>
        <dbReference type="SAM" id="Phobius"/>
    </source>
</evidence>
<evidence type="ECO:0000313" key="3">
    <source>
        <dbReference type="Proteomes" id="UP000265140"/>
    </source>
</evidence>
<gene>
    <name evidence="2" type="primary">URM1</name>
</gene>
<keyword evidence="3" id="KW-1185">Reference proteome</keyword>
<keyword evidence="1" id="KW-0812">Transmembrane</keyword>
<proteinExistence type="predicted"/>